<keyword evidence="3" id="KW-1185">Reference proteome</keyword>
<organism evidence="2 3">
    <name type="scientific">Aedes aegypti</name>
    <name type="common">Yellowfever mosquito</name>
    <name type="synonym">Culex aegypti</name>
    <dbReference type="NCBI Taxonomy" id="7159"/>
    <lineage>
        <taxon>Eukaryota</taxon>
        <taxon>Metazoa</taxon>
        <taxon>Ecdysozoa</taxon>
        <taxon>Arthropoda</taxon>
        <taxon>Hexapoda</taxon>
        <taxon>Insecta</taxon>
        <taxon>Pterygota</taxon>
        <taxon>Neoptera</taxon>
        <taxon>Endopterygota</taxon>
        <taxon>Diptera</taxon>
        <taxon>Nematocera</taxon>
        <taxon>Culicoidea</taxon>
        <taxon>Culicidae</taxon>
        <taxon>Culicinae</taxon>
        <taxon>Aedini</taxon>
        <taxon>Aedes</taxon>
        <taxon>Stegomyia</taxon>
    </lineage>
</organism>
<dbReference type="Proteomes" id="UP000008820">
    <property type="component" value="Chromosome 2"/>
</dbReference>
<evidence type="ECO:0000313" key="3">
    <source>
        <dbReference type="Proteomes" id="UP000008820"/>
    </source>
</evidence>
<gene>
    <name evidence="2" type="primary">5577104</name>
</gene>
<dbReference type="PANTHER" id="PTHR37159:SF1">
    <property type="entry name" value="GH11867P"/>
    <property type="match status" value="1"/>
</dbReference>
<dbReference type="InParanoid" id="A0A6I8TN64"/>
<name>A0A6I8TN64_AEDAE</name>
<evidence type="ECO:0000313" key="2">
    <source>
        <dbReference type="EnsemblMetazoa" id="AAEL013004-PC"/>
    </source>
</evidence>
<protein>
    <recommendedName>
        <fullName evidence="1">ER-bound oxygenase mpaB/mpaB'/Rubber oxygenase catalytic domain-containing protein</fullName>
    </recommendedName>
</protein>
<evidence type="ECO:0000259" key="1">
    <source>
        <dbReference type="Pfam" id="PF09995"/>
    </source>
</evidence>
<sequence length="358" mass="41598">MSSSERENIVLESASNRKDAENLHYIETLINDGAITPIDADIYTYEIHLPPWFDEEKFKRGQRYFRDNLTAIVTAGFCGLISVLAVPSILDVIIFTERSATLTKAYKRYVLTVLHTLNWYQEELRQGSNSWKSLEYVRRIHAVSGKKANTANSRMLVSQKDVAITQFGFVGYVVLNHQKLGVQHSQEGVEGFVHLWRTIGYMLGLEDRFNLCTDDFETSAQRMALVNAHFLRPSLQNPSAEFVHMTKIMIEGMWCYSILLNYEAFMFMTKRLSNVPGHHYWDDEPRDGAKTVYKEMGWLDRVMLNILMVIHEVLLNFTLARWLLNWVFLFNTNVMNKYLPLLAMMKHGVRKAYVKIVY</sequence>
<feature type="domain" description="ER-bound oxygenase mpaB/mpaB'/Rubber oxygenase catalytic" evidence="1">
    <location>
        <begin position="63"/>
        <end position="224"/>
    </location>
</feature>
<reference evidence="2 3" key="1">
    <citation type="submission" date="2017-06" db="EMBL/GenBank/DDBJ databases">
        <title>Aedes aegypti genome working group (AGWG) sequencing and assembly.</title>
        <authorList>
            <consortium name="Aedes aegypti Genome Working Group (AGWG)"/>
            <person name="Matthews B.J."/>
        </authorList>
    </citation>
    <scope>NUCLEOTIDE SEQUENCE [LARGE SCALE GENOMIC DNA]</scope>
    <source>
        <strain evidence="2 3">LVP_AGWG</strain>
    </source>
</reference>
<dbReference type="EnsemblMetazoa" id="AAEL013004-RC">
    <property type="protein sequence ID" value="AAEL013004-PC"/>
    <property type="gene ID" value="AAEL013004"/>
</dbReference>
<accession>A0A6I8TN64</accession>
<proteinExistence type="predicted"/>
<dbReference type="InterPro" id="IPR018713">
    <property type="entry name" value="MPAB/Lcp_cat_dom"/>
</dbReference>
<dbReference type="PANTHER" id="PTHR37159">
    <property type="entry name" value="GH11867P"/>
    <property type="match status" value="1"/>
</dbReference>
<dbReference type="GO" id="GO:0016491">
    <property type="term" value="F:oxidoreductase activity"/>
    <property type="evidence" value="ECO:0007669"/>
    <property type="project" value="InterPro"/>
</dbReference>
<reference evidence="2" key="2">
    <citation type="submission" date="2020-05" db="UniProtKB">
        <authorList>
            <consortium name="EnsemblMetazoa"/>
        </authorList>
    </citation>
    <scope>IDENTIFICATION</scope>
    <source>
        <strain evidence="2">LVP_AGWG</strain>
    </source>
</reference>
<dbReference type="AlphaFoldDB" id="A0A6I8TN64"/>
<dbReference type="Pfam" id="PF09995">
    <property type="entry name" value="MPAB_Lcp_cat"/>
    <property type="match status" value="1"/>
</dbReference>
<dbReference type="OrthoDB" id="6361347at2759"/>